<proteinExistence type="predicted"/>
<sequence>MTQLTPGECYRIGSGAISWLKEKLGNLDFIVKVVAVDHDKDRTAFKLQRIVGVLDENPQALGTVKYFVEGPLVKVQGAPETEGAANFRHESRFLNWVNEGLVTRYRTPKFAEN</sequence>
<dbReference type="AlphaFoldDB" id="A0A2T7BHG3"/>
<evidence type="ECO:0000313" key="1">
    <source>
        <dbReference type="EMBL" id="PUZ25714.1"/>
    </source>
</evidence>
<name>A0A2T7BHG3_9BACT</name>
<reference evidence="1 2" key="1">
    <citation type="submission" date="2018-04" db="EMBL/GenBank/DDBJ databases">
        <title>Chitinophaga fuyangensis sp. nov., isolated from soil in a chemical factory.</title>
        <authorList>
            <person name="Chen K."/>
        </authorList>
    </citation>
    <scope>NUCLEOTIDE SEQUENCE [LARGE SCALE GENOMIC DNA]</scope>
    <source>
        <strain evidence="1 2">LY-1</strain>
    </source>
</reference>
<comment type="caution">
    <text evidence="1">The sequence shown here is derived from an EMBL/GenBank/DDBJ whole genome shotgun (WGS) entry which is preliminary data.</text>
</comment>
<accession>A0A2T7BHG3</accession>
<keyword evidence="2" id="KW-1185">Reference proteome</keyword>
<dbReference type="Proteomes" id="UP000244450">
    <property type="component" value="Unassembled WGS sequence"/>
</dbReference>
<dbReference type="OrthoDB" id="673359at2"/>
<organism evidence="1 2">
    <name type="scientific">Chitinophaga parva</name>
    <dbReference type="NCBI Taxonomy" id="2169414"/>
    <lineage>
        <taxon>Bacteria</taxon>
        <taxon>Pseudomonadati</taxon>
        <taxon>Bacteroidota</taxon>
        <taxon>Chitinophagia</taxon>
        <taxon>Chitinophagales</taxon>
        <taxon>Chitinophagaceae</taxon>
        <taxon>Chitinophaga</taxon>
    </lineage>
</organism>
<evidence type="ECO:0000313" key="2">
    <source>
        <dbReference type="Proteomes" id="UP000244450"/>
    </source>
</evidence>
<dbReference type="RefSeq" id="WP_108687553.1">
    <property type="nucleotide sequence ID" value="NZ_QCYK01000002.1"/>
</dbReference>
<dbReference type="EMBL" id="QCYK01000002">
    <property type="protein sequence ID" value="PUZ25714.1"/>
    <property type="molecule type" value="Genomic_DNA"/>
</dbReference>
<protein>
    <submittedName>
        <fullName evidence="1">Uncharacterized protein</fullName>
    </submittedName>
</protein>
<gene>
    <name evidence="1" type="ORF">DCC81_15720</name>
</gene>